<feature type="transmembrane region" description="Helical" evidence="1">
    <location>
        <begin position="133"/>
        <end position="153"/>
    </location>
</feature>
<name>A0A5C6EGU8_9BACT</name>
<keyword evidence="1" id="KW-0472">Membrane</keyword>
<protein>
    <submittedName>
        <fullName evidence="2">Uncharacterized protein</fullName>
    </submittedName>
</protein>
<gene>
    <name evidence="2" type="ORF">Poly59_36660</name>
</gene>
<reference evidence="2 3" key="1">
    <citation type="submission" date="2019-02" db="EMBL/GenBank/DDBJ databases">
        <title>Deep-cultivation of Planctomycetes and their phenomic and genomic characterization uncovers novel biology.</title>
        <authorList>
            <person name="Wiegand S."/>
            <person name="Jogler M."/>
            <person name="Boedeker C."/>
            <person name="Pinto D."/>
            <person name="Vollmers J."/>
            <person name="Rivas-Marin E."/>
            <person name="Kohn T."/>
            <person name="Peeters S.H."/>
            <person name="Heuer A."/>
            <person name="Rast P."/>
            <person name="Oberbeckmann S."/>
            <person name="Bunk B."/>
            <person name="Jeske O."/>
            <person name="Meyerdierks A."/>
            <person name="Storesund J.E."/>
            <person name="Kallscheuer N."/>
            <person name="Luecker S."/>
            <person name="Lage O.M."/>
            <person name="Pohl T."/>
            <person name="Merkel B.J."/>
            <person name="Hornburger P."/>
            <person name="Mueller R.-W."/>
            <person name="Bruemmer F."/>
            <person name="Labrenz M."/>
            <person name="Spormann A.M."/>
            <person name="Op Den Camp H."/>
            <person name="Overmann J."/>
            <person name="Amann R."/>
            <person name="Jetten M.S.M."/>
            <person name="Mascher T."/>
            <person name="Medema M.H."/>
            <person name="Devos D.P."/>
            <person name="Kaster A.-K."/>
            <person name="Ovreas L."/>
            <person name="Rohde M."/>
            <person name="Galperin M.Y."/>
            <person name="Jogler C."/>
        </authorList>
    </citation>
    <scope>NUCLEOTIDE SEQUENCE [LARGE SCALE GENOMIC DNA]</scope>
    <source>
        <strain evidence="2 3">Poly59</strain>
    </source>
</reference>
<keyword evidence="1" id="KW-1133">Transmembrane helix</keyword>
<keyword evidence="1" id="KW-0812">Transmembrane</keyword>
<feature type="transmembrane region" description="Helical" evidence="1">
    <location>
        <begin position="58"/>
        <end position="83"/>
    </location>
</feature>
<proteinExistence type="predicted"/>
<feature type="transmembrane region" description="Helical" evidence="1">
    <location>
        <begin position="28"/>
        <end position="46"/>
    </location>
</feature>
<comment type="caution">
    <text evidence="2">The sequence shown here is derived from an EMBL/GenBank/DDBJ whole genome shotgun (WGS) entry which is preliminary data.</text>
</comment>
<feature type="transmembrane region" description="Helical" evidence="1">
    <location>
        <begin position="189"/>
        <end position="207"/>
    </location>
</feature>
<evidence type="ECO:0000313" key="3">
    <source>
        <dbReference type="Proteomes" id="UP000317977"/>
    </source>
</evidence>
<accession>A0A5C6EGU8</accession>
<feature type="transmembrane region" description="Helical" evidence="1">
    <location>
        <begin position="95"/>
        <end position="121"/>
    </location>
</feature>
<evidence type="ECO:0000256" key="1">
    <source>
        <dbReference type="SAM" id="Phobius"/>
    </source>
</evidence>
<dbReference type="Proteomes" id="UP000317977">
    <property type="component" value="Unassembled WGS sequence"/>
</dbReference>
<evidence type="ECO:0000313" key="2">
    <source>
        <dbReference type="EMBL" id="TWU49053.1"/>
    </source>
</evidence>
<feature type="transmembrane region" description="Helical" evidence="1">
    <location>
        <begin position="160"/>
        <end position="177"/>
    </location>
</feature>
<dbReference type="AlphaFoldDB" id="A0A5C6EGU8"/>
<keyword evidence="3" id="KW-1185">Reference proteome</keyword>
<sequence>MEDSGAPMPTLSDSSAELSLAAVPAPRLSIRHLMLWTFCCAVYWALIREVNARSSTQLHVGLFGSIMTGADCTGVITLISMRVRGRPPLLKHPGHWLLSIGVISTLTVTSVMHTISSSIALMNPLDTDSWEFVVLRVVLLIPSVTLAFACTRIRDRSWKLLFMAMVLVEVPGFLYFFGIDLPTSYYRPWLKLVLAFAMVGLSIVEIKNGPRRDWLHWTGITAYLVSCRYFILPLLAPSIQ</sequence>
<organism evidence="2 3">
    <name type="scientific">Rubripirellula reticaptiva</name>
    <dbReference type="NCBI Taxonomy" id="2528013"/>
    <lineage>
        <taxon>Bacteria</taxon>
        <taxon>Pseudomonadati</taxon>
        <taxon>Planctomycetota</taxon>
        <taxon>Planctomycetia</taxon>
        <taxon>Pirellulales</taxon>
        <taxon>Pirellulaceae</taxon>
        <taxon>Rubripirellula</taxon>
    </lineage>
</organism>
<dbReference type="EMBL" id="SJPX01000004">
    <property type="protein sequence ID" value="TWU49053.1"/>
    <property type="molecule type" value="Genomic_DNA"/>
</dbReference>
<feature type="transmembrane region" description="Helical" evidence="1">
    <location>
        <begin position="214"/>
        <end position="236"/>
    </location>
</feature>